<dbReference type="SUPFAM" id="SSF46458">
    <property type="entry name" value="Globin-like"/>
    <property type="match status" value="1"/>
</dbReference>
<dbReference type="PROSITE" id="PS01033">
    <property type="entry name" value="GLOBIN"/>
    <property type="match status" value="1"/>
</dbReference>
<dbReference type="InterPro" id="IPR044399">
    <property type="entry name" value="Mb-like_M"/>
</dbReference>
<dbReference type="EMBL" id="KZ269988">
    <property type="protein sequence ID" value="OZC10124.1"/>
    <property type="molecule type" value="Genomic_DNA"/>
</dbReference>
<evidence type="ECO:0000256" key="2">
    <source>
        <dbReference type="ARBA" id="ARBA00022723"/>
    </source>
</evidence>
<evidence type="ECO:0000256" key="1">
    <source>
        <dbReference type="ARBA" id="ARBA00022617"/>
    </source>
</evidence>
<dbReference type="InterPro" id="IPR000971">
    <property type="entry name" value="Globin"/>
</dbReference>
<keyword evidence="4" id="KW-0813">Transport</keyword>
<evidence type="ECO:0000313" key="8">
    <source>
        <dbReference type="Proteomes" id="UP000242913"/>
    </source>
</evidence>
<evidence type="ECO:0000256" key="3">
    <source>
        <dbReference type="ARBA" id="ARBA00023004"/>
    </source>
</evidence>
<organism evidence="7 8">
    <name type="scientific">Onchocerca flexuosa</name>
    <dbReference type="NCBI Taxonomy" id="387005"/>
    <lineage>
        <taxon>Eukaryota</taxon>
        <taxon>Metazoa</taxon>
        <taxon>Ecdysozoa</taxon>
        <taxon>Nematoda</taxon>
        <taxon>Chromadorea</taxon>
        <taxon>Rhabditida</taxon>
        <taxon>Spirurina</taxon>
        <taxon>Spiruromorpha</taxon>
        <taxon>Filarioidea</taxon>
        <taxon>Onchocercidae</taxon>
        <taxon>Onchocerca</taxon>
    </lineage>
</organism>
<dbReference type="GO" id="GO:0019825">
    <property type="term" value="F:oxygen binding"/>
    <property type="evidence" value="ECO:0007669"/>
    <property type="project" value="InterPro"/>
</dbReference>
<protein>
    <submittedName>
        <fullName evidence="7">Globin</fullName>
    </submittedName>
</protein>
<dbReference type="GO" id="GO:0046872">
    <property type="term" value="F:metal ion binding"/>
    <property type="evidence" value="ECO:0007669"/>
    <property type="project" value="UniProtKB-KW"/>
</dbReference>
<evidence type="ECO:0000256" key="5">
    <source>
        <dbReference type="SAM" id="MobiDB-lite"/>
    </source>
</evidence>
<keyword evidence="3" id="KW-0408">Iron</keyword>
<dbReference type="PANTHER" id="PTHR46458">
    <property type="entry name" value="BLR2807 PROTEIN"/>
    <property type="match status" value="1"/>
</dbReference>
<dbReference type="OrthoDB" id="5841536at2759"/>
<keyword evidence="4" id="KW-0561">Oxygen transport</keyword>
<keyword evidence="2" id="KW-0479">Metal-binding</keyword>
<reference evidence="7 8" key="1">
    <citation type="submission" date="2015-12" db="EMBL/GenBank/DDBJ databases">
        <title>Draft genome of the nematode, Onchocerca flexuosa.</title>
        <authorList>
            <person name="Mitreva M."/>
        </authorList>
    </citation>
    <scope>NUCLEOTIDE SEQUENCE [LARGE SCALE GENOMIC DNA]</scope>
    <source>
        <strain evidence="7">Red Deer</strain>
    </source>
</reference>
<dbReference type="AlphaFoldDB" id="A0A238BYF6"/>
<evidence type="ECO:0000256" key="4">
    <source>
        <dbReference type="RuleBase" id="RU000356"/>
    </source>
</evidence>
<evidence type="ECO:0000313" key="7">
    <source>
        <dbReference type="EMBL" id="OZC10124.1"/>
    </source>
</evidence>
<dbReference type="Pfam" id="PF00042">
    <property type="entry name" value="Globin"/>
    <property type="match status" value="1"/>
</dbReference>
<keyword evidence="1 4" id="KW-0349">Heme</keyword>
<feature type="region of interest" description="Disordered" evidence="5">
    <location>
        <begin position="269"/>
        <end position="315"/>
    </location>
</feature>
<dbReference type="Gene3D" id="1.10.490.10">
    <property type="entry name" value="Globins"/>
    <property type="match status" value="1"/>
</dbReference>
<name>A0A238BYF6_9BILA</name>
<feature type="region of interest" description="Disordered" evidence="5">
    <location>
        <begin position="1"/>
        <end position="23"/>
    </location>
</feature>
<comment type="similarity">
    <text evidence="4">Belongs to the globin family.</text>
</comment>
<proteinExistence type="inferred from homology"/>
<feature type="domain" description="Globin" evidence="6">
    <location>
        <begin position="62"/>
        <end position="223"/>
    </location>
</feature>
<dbReference type="GO" id="GO:0020037">
    <property type="term" value="F:heme binding"/>
    <property type="evidence" value="ECO:0007669"/>
    <property type="project" value="InterPro"/>
</dbReference>
<dbReference type="GO" id="GO:0005344">
    <property type="term" value="F:oxygen carrier activity"/>
    <property type="evidence" value="ECO:0007669"/>
    <property type="project" value="UniProtKB-KW"/>
</dbReference>
<dbReference type="CDD" id="cd01040">
    <property type="entry name" value="Mb-like"/>
    <property type="match status" value="1"/>
</dbReference>
<evidence type="ECO:0000259" key="6">
    <source>
        <dbReference type="PROSITE" id="PS01033"/>
    </source>
</evidence>
<feature type="compositionally biased region" description="Basic residues" evidence="5">
    <location>
        <begin position="1"/>
        <end position="10"/>
    </location>
</feature>
<gene>
    <name evidence="7" type="ORF">X798_02714</name>
</gene>
<dbReference type="Proteomes" id="UP000242913">
    <property type="component" value="Unassembled WGS sequence"/>
</dbReference>
<keyword evidence="8" id="KW-1185">Reference proteome</keyword>
<dbReference type="PANTHER" id="PTHR46458:SF18">
    <property type="entry name" value="GLOBIN DOMAIN-CONTAINING PROTEIN"/>
    <property type="match status" value="1"/>
</dbReference>
<sequence>MGISKRKAVRQKTDSSLPEETETDLNLNYHRTPCYLRRSSSMPSVSDAIIRPILKHYDYNSRLSRLQKRFLRFTWHRLQTKNGGKRVENVFEEVYDRLLRQLPGTREMFTTRTFLSAMSRSETATLRDHAKETVKLIDHAIKNLEASDKNRSDTGSDYDPFLLGKAHGRLRPHGFTGNYWEKFGEIVVDVVLVQEAVRDLPGASQAWVIFTACLVDQLRAGFDESKSGLTGMFSQKFGCGTTTERGSVIIQPIEPKYVLTTTSKRSPSTIFDSDMLQKDGGRNYPSPEYDSSTLRSRRKSSTRILETRRGTESKINSGTVQSQTNVLMKNNLP</sequence>
<dbReference type="InterPro" id="IPR009050">
    <property type="entry name" value="Globin-like_sf"/>
</dbReference>
<accession>A0A238BYF6</accession>
<dbReference type="InterPro" id="IPR012292">
    <property type="entry name" value="Globin/Proto"/>
</dbReference>
<dbReference type="InterPro" id="IPR050532">
    <property type="entry name" value="Globin-like_OT"/>
</dbReference>